<feature type="non-terminal residue" evidence="1">
    <location>
        <position position="76"/>
    </location>
</feature>
<dbReference type="EMBL" id="CAJVPP010005571">
    <property type="protein sequence ID" value="CAG8667150.1"/>
    <property type="molecule type" value="Genomic_DNA"/>
</dbReference>
<protein>
    <submittedName>
        <fullName evidence="1">15049_t:CDS:1</fullName>
    </submittedName>
</protein>
<dbReference type="AlphaFoldDB" id="A0A9N9H9H0"/>
<keyword evidence="2" id="KW-1185">Reference proteome</keyword>
<proteinExistence type="predicted"/>
<gene>
    <name evidence="1" type="ORF">FMOSSE_LOCUS12227</name>
</gene>
<evidence type="ECO:0000313" key="1">
    <source>
        <dbReference type="EMBL" id="CAG8667150.1"/>
    </source>
</evidence>
<dbReference type="Proteomes" id="UP000789375">
    <property type="component" value="Unassembled WGS sequence"/>
</dbReference>
<evidence type="ECO:0000313" key="2">
    <source>
        <dbReference type="Proteomes" id="UP000789375"/>
    </source>
</evidence>
<name>A0A9N9H9H0_FUNMO</name>
<accession>A0A9N9H9H0</accession>
<reference evidence="1" key="1">
    <citation type="submission" date="2021-06" db="EMBL/GenBank/DDBJ databases">
        <authorList>
            <person name="Kallberg Y."/>
            <person name="Tangrot J."/>
            <person name="Rosling A."/>
        </authorList>
    </citation>
    <scope>NUCLEOTIDE SEQUENCE</scope>
    <source>
        <strain evidence="1">87-6 pot B 2015</strain>
    </source>
</reference>
<comment type="caution">
    <text evidence="1">The sequence shown here is derived from an EMBL/GenBank/DDBJ whole genome shotgun (WGS) entry which is preliminary data.</text>
</comment>
<sequence length="76" mass="8136">SLSNSLANNYTSLLAICFQVHLTVLEYSITLQTTTPVCSISTTTLVCLITAQPITTLIHLIIAAISIALQITNMSI</sequence>
<organism evidence="1 2">
    <name type="scientific">Funneliformis mosseae</name>
    <name type="common">Endomycorrhizal fungus</name>
    <name type="synonym">Glomus mosseae</name>
    <dbReference type="NCBI Taxonomy" id="27381"/>
    <lineage>
        <taxon>Eukaryota</taxon>
        <taxon>Fungi</taxon>
        <taxon>Fungi incertae sedis</taxon>
        <taxon>Mucoromycota</taxon>
        <taxon>Glomeromycotina</taxon>
        <taxon>Glomeromycetes</taxon>
        <taxon>Glomerales</taxon>
        <taxon>Glomeraceae</taxon>
        <taxon>Funneliformis</taxon>
    </lineage>
</organism>